<dbReference type="EMBL" id="JAUKWQ010000005">
    <property type="protein sequence ID" value="MDO1583759.1"/>
    <property type="molecule type" value="Genomic_DNA"/>
</dbReference>
<evidence type="ECO:0000313" key="5">
    <source>
        <dbReference type="Proteomes" id="UP001169006"/>
    </source>
</evidence>
<proteinExistence type="predicted"/>
<keyword evidence="5" id="KW-1185">Reference proteome</keyword>
<evidence type="ECO:0000313" key="4">
    <source>
        <dbReference type="EMBL" id="MDO1583759.1"/>
    </source>
</evidence>
<dbReference type="GO" id="GO:0016787">
    <property type="term" value="F:hydrolase activity"/>
    <property type="evidence" value="ECO:0007669"/>
    <property type="project" value="UniProtKB-KW"/>
</dbReference>
<gene>
    <name evidence="4" type="ORF">Q2T52_16865</name>
</gene>
<dbReference type="RefSeq" id="WP_302077958.1">
    <property type="nucleotide sequence ID" value="NZ_JAUKWQ010000005.1"/>
</dbReference>
<sequence length="405" mass="44394">MASYGSHTIGVRTIKVVNAKQVNVLKAQAGEDLPTYDRPLTLEVWYPAKVETPGGDYRVFMRDGKTEVTISGRAVRDATPETVMTKFPLIILSHGFPGNRYLLAHLGENLASKGYVVASIDHTDSTYNDRAAFGSTLVNRPLDQKFVLDEITRLSEQPGNFLSGLVDPSQTGLIGYSMGAYGSMITAGAGISPSGVALKSVGVADNAPARTLAIHQARSESHAKLFDPRFKAIIAIAPWGYQKGLFDAEGLMEAKVPIFFMGGSADDVADYNKDIRVFFEGVKKVDRYLLTFEHANHNAAAPMPAPAESWPVNADLGFSPFDHYGDAVWDTVRMNNIAQHFATVWFDLKVKGDQSRAAYLQLVEDSEKGVWATNPDGTPKPEHNYWKGFRNRTAKALKLEHRAAD</sequence>
<comment type="caution">
    <text evidence="4">The sequence shown here is derived from an EMBL/GenBank/DDBJ whole genome shotgun (WGS) entry which is preliminary data.</text>
</comment>
<evidence type="ECO:0000256" key="1">
    <source>
        <dbReference type="ARBA" id="ARBA00022801"/>
    </source>
</evidence>
<evidence type="ECO:0000256" key="3">
    <source>
        <dbReference type="ARBA" id="ARBA00023098"/>
    </source>
</evidence>
<accession>A0ABT8SZY3</accession>
<dbReference type="PANTHER" id="PTHR10272">
    <property type="entry name" value="PLATELET-ACTIVATING FACTOR ACETYLHYDROLASE"/>
    <property type="match status" value="1"/>
</dbReference>
<dbReference type="SUPFAM" id="SSF53474">
    <property type="entry name" value="alpha/beta-Hydrolases"/>
    <property type="match status" value="1"/>
</dbReference>
<name>A0ABT8SZY3_9HYPH</name>
<dbReference type="PANTHER" id="PTHR10272:SF0">
    <property type="entry name" value="PLATELET-ACTIVATING FACTOR ACETYLHYDROLASE"/>
    <property type="match status" value="1"/>
</dbReference>
<organism evidence="4 5">
    <name type="scientific">Rhizobium oryzicola</name>
    <dbReference type="NCBI Taxonomy" id="1232668"/>
    <lineage>
        <taxon>Bacteria</taxon>
        <taxon>Pseudomonadati</taxon>
        <taxon>Pseudomonadota</taxon>
        <taxon>Alphaproteobacteria</taxon>
        <taxon>Hyphomicrobiales</taxon>
        <taxon>Rhizobiaceae</taxon>
        <taxon>Rhizobium/Agrobacterium group</taxon>
        <taxon>Rhizobium</taxon>
    </lineage>
</organism>
<dbReference type="InterPro" id="IPR029058">
    <property type="entry name" value="AB_hydrolase_fold"/>
</dbReference>
<keyword evidence="1 4" id="KW-0378">Hydrolase</keyword>
<dbReference type="Pfam" id="PF03403">
    <property type="entry name" value="PAF-AH_p_II"/>
    <property type="match status" value="1"/>
</dbReference>
<keyword evidence="3" id="KW-0443">Lipid metabolism</keyword>
<dbReference type="Proteomes" id="UP001169006">
    <property type="component" value="Unassembled WGS sequence"/>
</dbReference>
<reference evidence="4" key="2">
    <citation type="submission" date="2023-07" db="EMBL/GenBank/DDBJ databases">
        <authorList>
            <person name="Sun H."/>
        </authorList>
    </citation>
    <scope>NUCLEOTIDE SEQUENCE</scope>
    <source>
        <strain evidence="4">05753</strain>
    </source>
</reference>
<dbReference type="Gene3D" id="3.40.50.1820">
    <property type="entry name" value="alpha/beta hydrolase"/>
    <property type="match status" value="1"/>
</dbReference>
<keyword evidence="2" id="KW-0442">Lipid degradation</keyword>
<evidence type="ECO:0000256" key="2">
    <source>
        <dbReference type="ARBA" id="ARBA00022963"/>
    </source>
</evidence>
<protein>
    <submittedName>
        <fullName evidence="4">Dienelactone hydrolase</fullName>
    </submittedName>
</protein>
<reference evidence="4" key="1">
    <citation type="journal article" date="2015" name="Int. J. Syst. Evol. Microbiol.">
        <title>Rhizobium oryzicola sp. nov., potential plant-growth-promoting endophytic bacteria isolated from rice roots.</title>
        <authorList>
            <person name="Zhang X.X."/>
            <person name="Gao J.S."/>
            <person name="Cao Y.H."/>
            <person name="Sheirdil R.A."/>
            <person name="Wang X.C."/>
            <person name="Zhang L."/>
        </authorList>
    </citation>
    <scope>NUCLEOTIDE SEQUENCE</scope>
    <source>
        <strain evidence="4">05753</strain>
    </source>
</reference>